<gene>
    <name evidence="8" type="ORF">GGR04_003687</name>
</gene>
<dbReference type="Gene3D" id="1.10.3470.10">
    <property type="entry name" value="ABC transporter involved in vitamin B12 uptake, BtuC"/>
    <property type="match status" value="1"/>
</dbReference>
<evidence type="ECO:0000256" key="3">
    <source>
        <dbReference type="ARBA" id="ARBA00022692"/>
    </source>
</evidence>
<dbReference type="PANTHER" id="PTHR30477:SF13">
    <property type="entry name" value="IRON TRANSPORT SYSTEM MEMBRANE PROTEIN HI_0360-RELATED"/>
    <property type="match status" value="1"/>
</dbReference>
<evidence type="ECO:0000256" key="5">
    <source>
        <dbReference type="ARBA" id="ARBA00023136"/>
    </source>
</evidence>
<name>A0A7W6H760_9HYPH</name>
<evidence type="ECO:0000256" key="4">
    <source>
        <dbReference type="ARBA" id="ARBA00022989"/>
    </source>
</evidence>
<dbReference type="AlphaFoldDB" id="A0A7W6H760"/>
<dbReference type="GO" id="GO:0043190">
    <property type="term" value="C:ATP-binding cassette (ABC) transporter complex"/>
    <property type="evidence" value="ECO:0007669"/>
    <property type="project" value="InterPro"/>
</dbReference>
<sequence>MTLLHTAYEIVLAPFVSYGFMRRALAGCLSLAFGACPLGVLLVLRRMSLVGDAMSHAILPGAAVGFLLAGFSLVAMTIGGLMTGLAVAVLAGLVSRFTPLREDASFAAFYLSSLGLGVLLVSVHGSSIDLLHVLFGTVLALDDPAVLLMAAISTLTMAALAVLYRPLIAECLDPGFLRSVGGGGGTVHMLFVTLVVLNLVGGFQALGTLMVVGIMMLPAAASRFWAETVPGQMGVSAAIGLVASLVGLLVSYHGDLPASPAIILSASAAYAVSVLFGRFDSIAARVLRRPHAAHPASQ</sequence>
<evidence type="ECO:0000313" key="9">
    <source>
        <dbReference type="Proteomes" id="UP000542776"/>
    </source>
</evidence>
<dbReference type="InterPro" id="IPR037294">
    <property type="entry name" value="ABC_BtuC-like"/>
</dbReference>
<keyword evidence="9" id="KW-1185">Reference proteome</keyword>
<reference evidence="8 9" key="1">
    <citation type="submission" date="2020-08" db="EMBL/GenBank/DDBJ databases">
        <title>Genomic Encyclopedia of Type Strains, Phase IV (KMG-IV): sequencing the most valuable type-strain genomes for metagenomic binning, comparative biology and taxonomic classification.</title>
        <authorList>
            <person name="Goeker M."/>
        </authorList>
    </citation>
    <scope>NUCLEOTIDE SEQUENCE [LARGE SCALE GENOMIC DNA]</scope>
    <source>
        <strain evidence="8 9">DSM 102238</strain>
    </source>
</reference>
<evidence type="ECO:0000256" key="6">
    <source>
        <dbReference type="RuleBase" id="RU003943"/>
    </source>
</evidence>
<keyword evidence="5 7" id="KW-0472">Membrane</keyword>
<feature type="transmembrane region" description="Helical" evidence="7">
    <location>
        <begin position="24"/>
        <end position="44"/>
    </location>
</feature>
<protein>
    <submittedName>
        <fullName evidence="8">Zinc/manganese transport system permease protein</fullName>
    </submittedName>
</protein>
<evidence type="ECO:0000256" key="2">
    <source>
        <dbReference type="ARBA" id="ARBA00008034"/>
    </source>
</evidence>
<feature type="transmembrane region" description="Helical" evidence="7">
    <location>
        <begin position="233"/>
        <end position="252"/>
    </location>
</feature>
<comment type="similarity">
    <text evidence="2 6">Belongs to the ABC-3 integral membrane protein family.</text>
</comment>
<organism evidence="8 9">
    <name type="scientific">Aureimonas pseudogalii</name>
    <dbReference type="NCBI Taxonomy" id="1744844"/>
    <lineage>
        <taxon>Bacteria</taxon>
        <taxon>Pseudomonadati</taxon>
        <taxon>Pseudomonadota</taxon>
        <taxon>Alphaproteobacteria</taxon>
        <taxon>Hyphomicrobiales</taxon>
        <taxon>Aurantimonadaceae</taxon>
        <taxon>Aureimonas</taxon>
    </lineage>
</organism>
<feature type="transmembrane region" description="Helical" evidence="7">
    <location>
        <begin position="203"/>
        <end position="221"/>
    </location>
</feature>
<dbReference type="GO" id="GO:0055085">
    <property type="term" value="P:transmembrane transport"/>
    <property type="evidence" value="ECO:0007669"/>
    <property type="project" value="InterPro"/>
</dbReference>
<evidence type="ECO:0000256" key="1">
    <source>
        <dbReference type="ARBA" id="ARBA00004141"/>
    </source>
</evidence>
<comment type="caution">
    <text evidence="8">The sequence shown here is derived from an EMBL/GenBank/DDBJ whole genome shotgun (WGS) entry which is preliminary data.</text>
</comment>
<dbReference type="Pfam" id="PF00950">
    <property type="entry name" value="ABC-3"/>
    <property type="match status" value="1"/>
</dbReference>
<dbReference type="PANTHER" id="PTHR30477">
    <property type="entry name" value="ABC-TRANSPORTER METAL-BINDING PROTEIN"/>
    <property type="match status" value="1"/>
</dbReference>
<feature type="transmembrane region" description="Helical" evidence="7">
    <location>
        <begin position="258"/>
        <end position="279"/>
    </location>
</feature>
<feature type="transmembrane region" description="Helical" evidence="7">
    <location>
        <begin position="106"/>
        <end position="125"/>
    </location>
</feature>
<feature type="transmembrane region" description="Helical" evidence="7">
    <location>
        <begin position="145"/>
        <end position="164"/>
    </location>
</feature>
<accession>A0A7W6H760</accession>
<dbReference type="EMBL" id="JACIEK010000012">
    <property type="protein sequence ID" value="MBB3999817.1"/>
    <property type="molecule type" value="Genomic_DNA"/>
</dbReference>
<proteinExistence type="inferred from homology"/>
<evidence type="ECO:0000313" key="8">
    <source>
        <dbReference type="EMBL" id="MBB3999817.1"/>
    </source>
</evidence>
<dbReference type="Proteomes" id="UP000542776">
    <property type="component" value="Unassembled WGS sequence"/>
</dbReference>
<feature type="transmembrane region" description="Helical" evidence="7">
    <location>
        <begin position="176"/>
        <end position="197"/>
    </location>
</feature>
<dbReference type="GO" id="GO:0010043">
    <property type="term" value="P:response to zinc ion"/>
    <property type="evidence" value="ECO:0007669"/>
    <property type="project" value="TreeGrafter"/>
</dbReference>
<keyword evidence="4 7" id="KW-1133">Transmembrane helix</keyword>
<keyword evidence="3 6" id="KW-0812">Transmembrane</keyword>
<feature type="transmembrane region" description="Helical" evidence="7">
    <location>
        <begin position="64"/>
        <end position="94"/>
    </location>
</feature>
<evidence type="ECO:0000256" key="7">
    <source>
        <dbReference type="SAM" id="Phobius"/>
    </source>
</evidence>
<dbReference type="SUPFAM" id="SSF81345">
    <property type="entry name" value="ABC transporter involved in vitamin B12 uptake, BtuC"/>
    <property type="match status" value="1"/>
</dbReference>
<keyword evidence="6" id="KW-0813">Transport</keyword>
<dbReference type="InterPro" id="IPR001626">
    <property type="entry name" value="ABC_TroCD"/>
</dbReference>
<comment type="subcellular location">
    <subcellularLocation>
        <location evidence="6">Cell membrane</location>
        <topology evidence="6">Multi-pass membrane protein</topology>
    </subcellularLocation>
    <subcellularLocation>
        <location evidence="1">Membrane</location>
        <topology evidence="1">Multi-pass membrane protein</topology>
    </subcellularLocation>
</comment>